<dbReference type="Proteomes" id="UP000003136">
    <property type="component" value="Unassembled WGS sequence"/>
</dbReference>
<dbReference type="STRING" id="483218.BACPEC_01186"/>
<dbReference type="AlphaFoldDB" id="B7AR76"/>
<gene>
    <name evidence="2" type="ORF">BACPEC_01186</name>
</gene>
<dbReference type="Pfam" id="PF12652">
    <property type="entry name" value="CotJB"/>
    <property type="match status" value="1"/>
</dbReference>
<name>B7AR76_9FIRM</name>
<organism evidence="2 3">
    <name type="scientific">[Bacteroides] pectinophilus ATCC 43243</name>
    <dbReference type="NCBI Taxonomy" id="483218"/>
    <lineage>
        <taxon>Bacteria</taxon>
        <taxon>Bacillati</taxon>
        <taxon>Bacillota</taxon>
        <taxon>Clostridia</taxon>
        <taxon>Eubacteriales</taxon>
    </lineage>
</organism>
<dbReference type="EMBL" id="ABVQ01000035">
    <property type="protein sequence ID" value="EEC58198.1"/>
    <property type="molecule type" value="Genomic_DNA"/>
</dbReference>
<evidence type="ECO:0000313" key="2">
    <source>
        <dbReference type="EMBL" id="EEC58198.1"/>
    </source>
</evidence>
<sequence length="209" mass="24315">MEIFLWKDNRFHHQLRLLWHMCRGRNGTACLLLMKHFAAVRYLKLCTNHLWEVAGNMMNSNMNRRNVQYRQDRQPMPQPAVQPQCQPSCQTCPGTCNDGSMMTGNNGNPQMMPAGGPGPERRPMPVPDHQTLMNEIYQLGFAIVETVLYLDTHPSDADALNYYNQIKRRYSHVMEMYSREYGPLLNTNVMNDNYWSWVATPMPWEVEGC</sequence>
<accession>B7AR76</accession>
<evidence type="ECO:0000313" key="3">
    <source>
        <dbReference type="Proteomes" id="UP000003136"/>
    </source>
</evidence>
<evidence type="ECO:0000259" key="1">
    <source>
        <dbReference type="Pfam" id="PF12652"/>
    </source>
</evidence>
<keyword evidence="3" id="KW-1185">Reference proteome</keyword>
<protein>
    <recommendedName>
        <fullName evidence="1">Protein CotJB domain-containing protein</fullName>
    </recommendedName>
</protein>
<dbReference type="InterPro" id="IPR024207">
    <property type="entry name" value="CotJB_dom"/>
</dbReference>
<feature type="domain" description="Protein CotJB" evidence="1">
    <location>
        <begin position="131"/>
        <end position="205"/>
    </location>
</feature>
<dbReference type="eggNOG" id="ENOG5032Y4N">
    <property type="taxonomic scope" value="Bacteria"/>
</dbReference>
<dbReference type="HOGENOM" id="CLU_1313371_0_0_9"/>
<reference evidence="2 3" key="1">
    <citation type="submission" date="2008-11" db="EMBL/GenBank/DDBJ databases">
        <title>Draft genome sequence of Bacteroides pectinophilus (ATCC 43243).</title>
        <authorList>
            <person name="Sudarsanam P."/>
            <person name="Ley R."/>
            <person name="Guruge J."/>
            <person name="Turnbaugh P.J."/>
            <person name="Mahowald M."/>
            <person name="Liep D."/>
            <person name="Gordon J."/>
        </authorList>
    </citation>
    <scope>NUCLEOTIDE SEQUENCE [LARGE SCALE GENOMIC DNA]</scope>
    <source>
        <strain evidence="2 3">ATCC 43243</strain>
    </source>
</reference>
<proteinExistence type="predicted"/>
<reference evidence="2 3" key="2">
    <citation type="submission" date="2008-11" db="EMBL/GenBank/DDBJ databases">
        <authorList>
            <person name="Fulton L."/>
            <person name="Clifton S."/>
            <person name="Fulton B."/>
            <person name="Xu J."/>
            <person name="Minx P."/>
            <person name="Pepin K.H."/>
            <person name="Johnson M."/>
            <person name="Bhonagiri V."/>
            <person name="Nash W.E."/>
            <person name="Mardis E.R."/>
            <person name="Wilson R.K."/>
        </authorList>
    </citation>
    <scope>NUCLEOTIDE SEQUENCE [LARGE SCALE GENOMIC DNA]</scope>
    <source>
        <strain evidence="2 3">ATCC 43243</strain>
    </source>
</reference>
<comment type="caution">
    <text evidence="2">The sequence shown here is derived from an EMBL/GenBank/DDBJ whole genome shotgun (WGS) entry which is preliminary data.</text>
</comment>